<reference evidence="12" key="2">
    <citation type="journal article" date="2024" name="Nature">
        <title>Anoxygenic phototroph of the Chloroflexota uses a type I reaction centre.</title>
        <authorList>
            <person name="Tsuji J.M."/>
            <person name="Shaw N.A."/>
            <person name="Nagashima S."/>
            <person name="Venkiteswaran J.J."/>
            <person name="Schiff S.L."/>
            <person name="Watanabe T."/>
            <person name="Fukui M."/>
            <person name="Hanada S."/>
            <person name="Tank M."/>
            <person name="Neufeld J.D."/>
        </authorList>
    </citation>
    <scope>NUCLEOTIDE SEQUENCE</scope>
    <source>
        <strain evidence="12">L227-S17</strain>
    </source>
</reference>
<feature type="transmembrane region" description="Helical" evidence="9">
    <location>
        <begin position="114"/>
        <end position="133"/>
    </location>
</feature>
<dbReference type="NCBIfam" id="TIGR01581">
    <property type="entry name" value="Mo_ABC_porter"/>
    <property type="match status" value="1"/>
</dbReference>
<dbReference type="GO" id="GO:0015098">
    <property type="term" value="F:molybdate ion transmembrane transporter activity"/>
    <property type="evidence" value="ECO:0007669"/>
    <property type="project" value="InterPro"/>
</dbReference>
<keyword evidence="14" id="KW-1185">Reference proteome</keyword>
<feature type="transmembrane region" description="Helical" evidence="9">
    <location>
        <begin position="263"/>
        <end position="284"/>
    </location>
</feature>
<dbReference type="CDD" id="cd06261">
    <property type="entry name" value="TM_PBP2"/>
    <property type="match status" value="1"/>
</dbReference>
<dbReference type="Proteomes" id="UP001431572">
    <property type="component" value="Chromosome 2"/>
</dbReference>
<evidence type="ECO:0000313" key="12">
    <source>
        <dbReference type="EMBL" id="WJW69859.1"/>
    </source>
</evidence>
<keyword evidence="4" id="KW-1003">Cell membrane</keyword>
<feature type="domain" description="ABC transmembrane type-1" evidence="10">
    <location>
        <begin position="76"/>
        <end position="281"/>
    </location>
</feature>
<comment type="similarity">
    <text evidence="2">Belongs to the binding-protein-dependent transport system permease family. CysTW subfamily.</text>
</comment>
<evidence type="ECO:0000313" key="14">
    <source>
        <dbReference type="Proteomes" id="UP001431572"/>
    </source>
</evidence>
<dbReference type="AlphaFoldDB" id="A0A8T7M791"/>
<dbReference type="InterPro" id="IPR035906">
    <property type="entry name" value="MetI-like_sf"/>
</dbReference>
<dbReference type="InterPro" id="IPR006469">
    <property type="entry name" value="NifC_ABC_porter"/>
</dbReference>
<reference evidence="11 13" key="1">
    <citation type="submission" date="2020-06" db="EMBL/GenBank/DDBJ databases">
        <title>Anoxygenic phototrophic Chloroflexota member uses a Type I reaction center.</title>
        <authorList>
            <person name="Tsuji J.M."/>
            <person name="Shaw N.A."/>
            <person name="Nagashima S."/>
            <person name="Venkiteswaran J."/>
            <person name="Schiff S.L."/>
            <person name="Hanada S."/>
            <person name="Tank M."/>
            <person name="Neufeld J.D."/>
        </authorList>
    </citation>
    <scope>NUCLEOTIDE SEQUENCE [LARGE SCALE GENOMIC DNA]</scope>
    <source>
        <strain evidence="11">L227-S17</strain>
    </source>
</reference>
<dbReference type="Pfam" id="PF00528">
    <property type="entry name" value="BPD_transp_1"/>
    <property type="match status" value="1"/>
</dbReference>
<dbReference type="PANTHER" id="PTHR30183:SF3">
    <property type="entry name" value="MOLYBDENUM TRANSPORT SYSTEM PERMEASE PROTEIN MODB"/>
    <property type="match status" value="1"/>
</dbReference>
<evidence type="ECO:0000256" key="3">
    <source>
        <dbReference type="ARBA" id="ARBA00022448"/>
    </source>
</evidence>
<dbReference type="SUPFAM" id="SSF161098">
    <property type="entry name" value="MetI-like"/>
    <property type="match status" value="1"/>
</dbReference>
<dbReference type="PANTHER" id="PTHR30183">
    <property type="entry name" value="MOLYBDENUM TRANSPORT SYSTEM PERMEASE PROTEIN MODB"/>
    <property type="match status" value="1"/>
</dbReference>
<evidence type="ECO:0000259" key="10">
    <source>
        <dbReference type="PROSITE" id="PS50928"/>
    </source>
</evidence>
<protein>
    <submittedName>
        <fullName evidence="11 12">ABC transporter permease</fullName>
    </submittedName>
</protein>
<dbReference type="Gene3D" id="1.10.3720.10">
    <property type="entry name" value="MetI-like"/>
    <property type="match status" value="1"/>
</dbReference>
<keyword evidence="6 9" id="KW-0812">Transmembrane</keyword>
<dbReference type="PROSITE" id="PS50928">
    <property type="entry name" value="ABC_TM1"/>
    <property type="match status" value="1"/>
</dbReference>
<gene>
    <name evidence="11" type="primary">modB</name>
    <name evidence="11" type="ORF">HXX08_19035</name>
    <name evidence="12" type="ORF">OZ401_003489</name>
</gene>
<dbReference type="NCBIfam" id="TIGR02141">
    <property type="entry name" value="modB_ABC"/>
    <property type="match status" value="1"/>
</dbReference>
<keyword evidence="3 9" id="KW-0813">Transport</keyword>
<evidence type="ECO:0000313" key="11">
    <source>
        <dbReference type="EMBL" id="NWJ47954.1"/>
    </source>
</evidence>
<evidence type="ECO:0000256" key="2">
    <source>
        <dbReference type="ARBA" id="ARBA00007069"/>
    </source>
</evidence>
<evidence type="ECO:0000256" key="5">
    <source>
        <dbReference type="ARBA" id="ARBA00022505"/>
    </source>
</evidence>
<feature type="transmembrane region" description="Helical" evidence="9">
    <location>
        <begin position="32"/>
        <end position="55"/>
    </location>
</feature>
<comment type="subcellular location">
    <subcellularLocation>
        <location evidence="1 9">Cell membrane</location>
        <topology evidence="1 9">Multi-pass membrane protein</topology>
    </subcellularLocation>
</comment>
<evidence type="ECO:0000256" key="4">
    <source>
        <dbReference type="ARBA" id="ARBA00022475"/>
    </source>
</evidence>
<proteinExistence type="inferred from homology"/>
<keyword evidence="8 9" id="KW-0472">Membrane</keyword>
<dbReference type="EMBL" id="CP128400">
    <property type="protein sequence ID" value="WJW69859.1"/>
    <property type="molecule type" value="Genomic_DNA"/>
</dbReference>
<keyword evidence="5" id="KW-0500">Molybdenum</keyword>
<feature type="transmembrane region" description="Helical" evidence="9">
    <location>
        <begin position="153"/>
        <end position="173"/>
    </location>
</feature>
<accession>A0A8T7M791</accession>
<name>A0A8T7M791_9CHLR</name>
<dbReference type="InterPro" id="IPR000515">
    <property type="entry name" value="MetI-like"/>
</dbReference>
<dbReference type="Proteomes" id="UP000521676">
    <property type="component" value="Unassembled WGS sequence"/>
</dbReference>
<evidence type="ECO:0000256" key="6">
    <source>
        <dbReference type="ARBA" id="ARBA00022692"/>
    </source>
</evidence>
<evidence type="ECO:0000256" key="8">
    <source>
        <dbReference type="ARBA" id="ARBA00023136"/>
    </source>
</evidence>
<evidence type="ECO:0000313" key="13">
    <source>
        <dbReference type="Proteomes" id="UP000521676"/>
    </source>
</evidence>
<keyword evidence="7 9" id="KW-1133">Transmembrane helix</keyword>
<sequence length="308" mass="33511">MNKSQPIEPIATTANNALLLEKGRTKRLNPNIVWLALSGAVMWLFLSLPLLALLIRSVIGGTLGEYFSKPSVINALQLSLLTTMLTLFLSVIFGTPLAYLMARYRFPGYRWLDTLLELPMVLPPAVAGVALLITLGRRGWIGQWLDQQFNLTIGFTTTAVVLAQTFVAAPFYIKAAKAGFESVDRNLETVAACLGTSWFQIFLRVTVPLALPSLLGGMVMTWARALGEFGATIMFAGNFSGRTQTMPLAIYAAFDGSGGLDEAVTLSVILVVVSFAVLLTFKWLSRSGARAWSDESHPVEEHGLEVLP</sequence>
<evidence type="ECO:0000256" key="1">
    <source>
        <dbReference type="ARBA" id="ARBA00004651"/>
    </source>
</evidence>
<feature type="transmembrane region" description="Helical" evidence="9">
    <location>
        <begin position="201"/>
        <end position="223"/>
    </location>
</feature>
<dbReference type="EMBL" id="JACATZ010000003">
    <property type="protein sequence ID" value="NWJ47954.1"/>
    <property type="molecule type" value="Genomic_DNA"/>
</dbReference>
<evidence type="ECO:0000256" key="7">
    <source>
        <dbReference type="ARBA" id="ARBA00022989"/>
    </source>
</evidence>
<evidence type="ECO:0000256" key="9">
    <source>
        <dbReference type="RuleBase" id="RU363032"/>
    </source>
</evidence>
<dbReference type="InterPro" id="IPR011867">
    <property type="entry name" value="ModB_ABC"/>
</dbReference>
<feature type="transmembrane region" description="Helical" evidence="9">
    <location>
        <begin position="75"/>
        <end position="102"/>
    </location>
</feature>
<organism evidence="11 13">
    <name type="scientific">Candidatus Chlorohelix allophototropha</name>
    <dbReference type="NCBI Taxonomy" id="3003348"/>
    <lineage>
        <taxon>Bacteria</taxon>
        <taxon>Bacillati</taxon>
        <taxon>Chloroflexota</taxon>
        <taxon>Chloroflexia</taxon>
        <taxon>Candidatus Chloroheliales</taxon>
        <taxon>Candidatus Chloroheliaceae</taxon>
        <taxon>Candidatus Chlorohelix</taxon>
    </lineage>
</organism>
<dbReference type="GO" id="GO:0005886">
    <property type="term" value="C:plasma membrane"/>
    <property type="evidence" value="ECO:0007669"/>
    <property type="project" value="UniProtKB-SubCell"/>
</dbReference>
<dbReference type="RefSeq" id="WP_341471731.1">
    <property type="nucleotide sequence ID" value="NZ_CP128400.1"/>
</dbReference>